<dbReference type="AlphaFoldDB" id="A0A1G5MN98"/>
<dbReference type="Proteomes" id="UP000199347">
    <property type="component" value="Unassembled WGS sequence"/>
</dbReference>
<keyword evidence="2" id="KW-1185">Reference proteome</keyword>
<accession>A0A1G5MN98</accession>
<evidence type="ECO:0000313" key="2">
    <source>
        <dbReference type="Proteomes" id="UP000199347"/>
    </source>
</evidence>
<dbReference type="RefSeq" id="WP_139163686.1">
    <property type="nucleotide sequence ID" value="NZ_FMVW01000001.1"/>
</dbReference>
<gene>
    <name evidence="1" type="ORF">SAMN03080610_00963</name>
</gene>
<organism evidence="1 2">
    <name type="scientific">Afifella marina DSM 2698</name>
    <dbReference type="NCBI Taxonomy" id="1120955"/>
    <lineage>
        <taxon>Bacteria</taxon>
        <taxon>Pseudomonadati</taxon>
        <taxon>Pseudomonadota</taxon>
        <taxon>Alphaproteobacteria</taxon>
        <taxon>Hyphomicrobiales</taxon>
        <taxon>Afifellaceae</taxon>
        <taxon>Afifella</taxon>
    </lineage>
</organism>
<name>A0A1G5MN98_AFIMA</name>
<reference evidence="1 2" key="1">
    <citation type="submission" date="2016-10" db="EMBL/GenBank/DDBJ databases">
        <authorList>
            <person name="de Groot N.N."/>
        </authorList>
    </citation>
    <scope>NUCLEOTIDE SEQUENCE [LARGE SCALE GENOMIC DNA]</scope>
    <source>
        <strain evidence="1 2">DSM 2698</strain>
    </source>
</reference>
<dbReference type="OrthoDB" id="8354287at2"/>
<dbReference type="EMBL" id="FMVW01000001">
    <property type="protein sequence ID" value="SCZ26563.1"/>
    <property type="molecule type" value="Genomic_DNA"/>
</dbReference>
<dbReference type="STRING" id="1120955.SAMN03080610_00963"/>
<evidence type="ECO:0000313" key="1">
    <source>
        <dbReference type="EMBL" id="SCZ26563.1"/>
    </source>
</evidence>
<protein>
    <submittedName>
        <fullName evidence="1">Uncharacterized protein</fullName>
    </submittedName>
</protein>
<proteinExistence type="predicted"/>
<sequence length="196" mass="22095">MALDDIQKVSPTAQHLIVEYTSTESVANMAGPSLKTRGITVAKTLHVQIMRYVYTLVEAEDVYFEGRRLDHMPGIREFVTEWLKPGEQITSRPNGNYSVLHAYTGKKNVVVAIAMQKKLVDFATPFVDLVGDDPAPDKVLYGNPMVPFVQRGDLPPLAAAYYNTRTRRFEVIESPERARLLPEFLRRFGNREALVG</sequence>